<feature type="domain" description="R13L1/DRL21-like LRR repeat region" evidence="1">
    <location>
        <begin position="65"/>
        <end position="121"/>
    </location>
</feature>
<sequence length="126" mass="14655">MLGGCGELTHMPRGIGEMTSLQTLDMFVVADNKSSESAGLVELSKLNNHAWIFNYFYSESWRIRGSAQYLKDKENIDSLIFVWNRQEMMENAKEAFECLEPPQSIKSIHVWDYPGEIFPNWRFFAH</sequence>
<dbReference type="EMBL" id="BTGU01000004">
    <property type="protein sequence ID" value="GMN33018.1"/>
    <property type="molecule type" value="Genomic_DNA"/>
</dbReference>
<proteinExistence type="predicted"/>
<accession>A0AA87ZB55</accession>
<gene>
    <name evidence="2" type="ORF">TIFTF001_003929</name>
</gene>
<reference evidence="2" key="1">
    <citation type="submission" date="2023-07" db="EMBL/GenBank/DDBJ databases">
        <title>draft genome sequence of fig (Ficus carica).</title>
        <authorList>
            <person name="Takahashi T."/>
            <person name="Nishimura K."/>
        </authorList>
    </citation>
    <scope>NUCLEOTIDE SEQUENCE</scope>
</reference>
<comment type="caution">
    <text evidence="2">The sequence shown here is derived from an EMBL/GenBank/DDBJ whole genome shotgun (WGS) entry which is preliminary data.</text>
</comment>
<evidence type="ECO:0000313" key="3">
    <source>
        <dbReference type="Proteomes" id="UP001187192"/>
    </source>
</evidence>
<dbReference type="Proteomes" id="UP001187192">
    <property type="component" value="Unassembled WGS sequence"/>
</dbReference>
<dbReference type="InterPro" id="IPR056789">
    <property type="entry name" value="LRR_R13L1-DRL21"/>
</dbReference>
<evidence type="ECO:0000313" key="2">
    <source>
        <dbReference type="EMBL" id="GMN33018.1"/>
    </source>
</evidence>
<protein>
    <recommendedName>
        <fullName evidence="1">R13L1/DRL21-like LRR repeat region domain-containing protein</fullName>
    </recommendedName>
</protein>
<dbReference type="Pfam" id="PF25019">
    <property type="entry name" value="LRR_R13L1-DRL21"/>
    <property type="match status" value="1"/>
</dbReference>
<dbReference type="AlphaFoldDB" id="A0AA87ZB55"/>
<evidence type="ECO:0000259" key="1">
    <source>
        <dbReference type="Pfam" id="PF25019"/>
    </source>
</evidence>
<keyword evidence="3" id="KW-1185">Reference proteome</keyword>
<organism evidence="2 3">
    <name type="scientific">Ficus carica</name>
    <name type="common">Common fig</name>
    <dbReference type="NCBI Taxonomy" id="3494"/>
    <lineage>
        <taxon>Eukaryota</taxon>
        <taxon>Viridiplantae</taxon>
        <taxon>Streptophyta</taxon>
        <taxon>Embryophyta</taxon>
        <taxon>Tracheophyta</taxon>
        <taxon>Spermatophyta</taxon>
        <taxon>Magnoliopsida</taxon>
        <taxon>eudicotyledons</taxon>
        <taxon>Gunneridae</taxon>
        <taxon>Pentapetalae</taxon>
        <taxon>rosids</taxon>
        <taxon>fabids</taxon>
        <taxon>Rosales</taxon>
        <taxon>Moraceae</taxon>
        <taxon>Ficeae</taxon>
        <taxon>Ficus</taxon>
    </lineage>
</organism>
<name>A0AA87ZB55_FICCA</name>